<dbReference type="Gene3D" id="1.20.58.390">
    <property type="entry name" value="Neurotransmitter-gated ion-channel transmembrane domain"/>
    <property type="match status" value="2"/>
</dbReference>
<keyword evidence="3" id="KW-1003">Cell membrane</keyword>
<keyword evidence="11" id="KW-0325">Glycoprotein</keyword>
<evidence type="ECO:0000256" key="13">
    <source>
        <dbReference type="ARBA" id="ARBA00023303"/>
    </source>
</evidence>
<dbReference type="PRINTS" id="PR00252">
    <property type="entry name" value="NRIONCHANNEL"/>
</dbReference>
<evidence type="ECO:0000259" key="17">
    <source>
        <dbReference type="Pfam" id="PF02932"/>
    </source>
</evidence>
<dbReference type="OrthoDB" id="5975154at2759"/>
<evidence type="ECO:0000256" key="4">
    <source>
        <dbReference type="ARBA" id="ARBA00022692"/>
    </source>
</evidence>
<feature type="transmembrane region" description="Helical" evidence="15">
    <location>
        <begin position="313"/>
        <end position="336"/>
    </location>
</feature>
<feature type="domain" description="Neurotransmitter-gated ion-channel transmembrane" evidence="17">
    <location>
        <begin position="318"/>
        <end position="520"/>
    </location>
</feature>
<keyword evidence="13 15" id="KW-0407">Ion channel</keyword>
<keyword evidence="2 15" id="KW-0813">Transport</keyword>
<evidence type="ECO:0000256" key="11">
    <source>
        <dbReference type="ARBA" id="ARBA00023180"/>
    </source>
</evidence>
<dbReference type="GO" id="GO:0045211">
    <property type="term" value="C:postsynaptic membrane"/>
    <property type="evidence" value="ECO:0007669"/>
    <property type="project" value="InterPro"/>
</dbReference>
<feature type="chain" id="PRO_5022257754" evidence="15">
    <location>
        <begin position="21"/>
        <end position="796"/>
    </location>
</feature>
<organism evidence="18 19">
    <name type="scientific">Schistosoma japonicum</name>
    <name type="common">Blood fluke</name>
    <dbReference type="NCBI Taxonomy" id="6182"/>
    <lineage>
        <taxon>Eukaryota</taxon>
        <taxon>Metazoa</taxon>
        <taxon>Spiralia</taxon>
        <taxon>Lophotrochozoa</taxon>
        <taxon>Platyhelminthes</taxon>
        <taxon>Trematoda</taxon>
        <taxon>Digenea</taxon>
        <taxon>Strigeidida</taxon>
        <taxon>Schistosomatoidea</taxon>
        <taxon>Schistosomatidae</taxon>
        <taxon>Schistosoma</taxon>
    </lineage>
</organism>
<dbReference type="GO" id="GO:0022848">
    <property type="term" value="F:acetylcholine-gated monoatomic cation-selective channel activity"/>
    <property type="evidence" value="ECO:0007669"/>
    <property type="project" value="InterPro"/>
</dbReference>
<evidence type="ECO:0000256" key="7">
    <source>
        <dbReference type="ARBA" id="ARBA00023065"/>
    </source>
</evidence>
<evidence type="ECO:0000256" key="9">
    <source>
        <dbReference type="ARBA" id="ARBA00023157"/>
    </source>
</evidence>
<evidence type="ECO:0000256" key="15">
    <source>
        <dbReference type="RuleBase" id="RU000687"/>
    </source>
</evidence>
<feature type="transmembrane region" description="Helical" evidence="15">
    <location>
        <begin position="343"/>
        <end position="360"/>
    </location>
</feature>
<feature type="transmembrane region" description="Helical" evidence="15">
    <location>
        <begin position="380"/>
        <end position="400"/>
    </location>
</feature>
<dbReference type="EMBL" id="SKCS01000398">
    <property type="protein sequence ID" value="TNN09160.1"/>
    <property type="molecule type" value="Genomic_DNA"/>
</dbReference>
<dbReference type="Pfam" id="PF02931">
    <property type="entry name" value="Neur_chan_LBD"/>
    <property type="match status" value="1"/>
</dbReference>
<dbReference type="PRINTS" id="PR00254">
    <property type="entry name" value="NICOTINICR"/>
</dbReference>
<evidence type="ECO:0000256" key="2">
    <source>
        <dbReference type="ARBA" id="ARBA00022448"/>
    </source>
</evidence>
<keyword evidence="7 15" id="KW-0406">Ion transport</keyword>
<dbReference type="InterPro" id="IPR036719">
    <property type="entry name" value="Neuro-gated_channel_TM_sf"/>
</dbReference>
<dbReference type="Pfam" id="PF02932">
    <property type="entry name" value="Neur_chan_memb"/>
    <property type="match status" value="1"/>
</dbReference>
<keyword evidence="12" id="KW-1071">Ligand-gated ion channel</keyword>
<protein>
    <submittedName>
        <fullName evidence="18">Acetylcholine receptor subunit alpha-L1</fullName>
    </submittedName>
</protein>
<dbReference type="STRING" id="6182.A0A4Z2CZ21"/>
<keyword evidence="8 15" id="KW-0472">Membrane</keyword>
<evidence type="ECO:0000259" key="16">
    <source>
        <dbReference type="Pfam" id="PF02931"/>
    </source>
</evidence>
<evidence type="ECO:0000256" key="5">
    <source>
        <dbReference type="ARBA" id="ARBA00022989"/>
    </source>
</evidence>
<keyword evidence="15" id="KW-0732">Signal</keyword>
<sequence length="796" mass="92991">MLYQLSVILYGIFLISQVYSNSQWYNSIYNNNDYNSSQIAKYPHLTNQYSRSYHKLSPDDTNNLMTNTHQTYSRLYFNWESNTNHKTDWAEKRLIKDLLHDYEKQSRPVVDDLTPRVHLTATQVAQQITVEFGLELLQILDLDEMDQILTTSVRSLYKWTDHNLIWNPNDYGGIDSVTIPVEHIWIPDISLYNYADERLNERRPCDARIFSDGSVLWNPMGIFKSTCSVDIKYFPFDRQKCVLKFGPWSYDGFRVNISFYDGERNFRLLNYITNPEWNLLNSSAIFTEITYPCCPEKYPDITFHVWIKRKSAFYTYILIIPSILLSSLTSVIFWLPPHSPAKIVLAMNVFVAFLLLHLLLEDTTPAAASNFPLLGAYYCFNMGVITISMFLCCITVNIHFRTSETEQPSKWLKKFISFMGQILFINIDALELIESKCNLGMYLYPHQSAQQSVETSSFVNASNRQFNRSNICKHCSVNDLAQTISSLTPKSSSSTSTSSSVDEYSHNNRFPNDHLNHDNQCPYCNVQLNTSKSYSLYSKSLKPVNIQNINNNLNNYYSPIFSRNNTNCTCNYSKQISSPTCYLSSSDILIDDNIKPYKLSSNTDLFNSHYSLPVDICSNDNMMKNFHSNDNPIKTIDTLDNINDEQYLRSHYIENLTRTTLPFQQKYNETNKKLPNFSTSFYWNKPMKSNKTIKKSSILTNQLKQYFPINMETIKQIHCKERQSLKHIKYDINYITKAARQLQKQLKEREYKEKIIEQWRIVGIVLDRIFFILYFITILLSTLLFHPTLIDDYNED</sequence>
<dbReference type="GO" id="GO:0004888">
    <property type="term" value="F:transmembrane signaling receptor activity"/>
    <property type="evidence" value="ECO:0007669"/>
    <property type="project" value="InterPro"/>
</dbReference>
<proteinExistence type="inferred from homology"/>
<dbReference type="SUPFAM" id="SSF90112">
    <property type="entry name" value="Neurotransmitter-gated ion-channel transmembrane pore"/>
    <property type="match status" value="1"/>
</dbReference>
<dbReference type="InterPro" id="IPR006201">
    <property type="entry name" value="Neur_channel"/>
</dbReference>
<dbReference type="Proteomes" id="UP000311919">
    <property type="component" value="Unassembled WGS sequence"/>
</dbReference>
<keyword evidence="19" id="KW-1185">Reference proteome</keyword>
<dbReference type="PANTHER" id="PTHR18945">
    <property type="entry name" value="NEUROTRANSMITTER GATED ION CHANNEL"/>
    <property type="match status" value="1"/>
</dbReference>
<dbReference type="AlphaFoldDB" id="A0A4Z2CZ21"/>
<evidence type="ECO:0000313" key="18">
    <source>
        <dbReference type="EMBL" id="TNN09160.1"/>
    </source>
</evidence>
<dbReference type="InterPro" id="IPR006202">
    <property type="entry name" value="Neur_chan_lig-bd"/>
</dbReference>
<keyword evidence="9" id="KW-1015">Disulfide bond</keyword>
<dbReference type="Gene3D" id="2.70.170.10">
    <property type="entry name" value="Neurotransmitter-gated ion-channel ligand-binding domain"/>
    <property type="match status" value="1"/>
</dbReference>
<evidence type="ECO:0000256" key="10">
    <source>
        <dbReference type="ARBA" id="ARBA00023170"/>
    </source>
</evidence>
<evidence type="ECO:0000313" key="19">
    <source>
        <dbReference type="Proteomes" id="UP000311919"/>
    </source>
</evidence>
<dbReference type="InterPro" id="IPR018000">
    <property type="entry name" value="Neurotransmitter_ion_chnl_CS"/>
</dbReference>
<name>A0A4Z2CZ21_SCHJA</name>
<comment type="subcellular location">
    <subcellularLocation>
        <location evidence="14">Synaptic cell membrane</location>
        <topology evidence="14">Multi-pass membrane protein</topology>
    </subcellularLocation>
</comment>
<dbReference type="PROSITE" id="PS00236">
    <property type="entry name" value="NEUROTR_ION_CHANNEL"/>
    <property type="match status" value="1"/>
</dbReference>
<dbReference type="InterPro" id="IPR002394">
    <property type="entry name" value="Nicotinic_acetylcholine_rcpt"/>
</dbReference>
<keyword evidence="4 15" id="KW-0812">Transmembrane</keyword>
<dbReference type="InterPro" id="IPR006029">
    <property type="entry name" value="Neurotrans-gated_channel_TM"/>
</dbReference>
<accession>A0A4Z2CZ21</accession>
<comment type="caution">
    <text evidence="18">The sequence shown here is derived from an EMBL/GenBank/DDBJ whole genome shotgun (WGS) entry which is preliminary data.</text>
</comment>
<keyword evidence="5 15" id="KW-1133">Transmembrane helix</keyword>
<dbReference type="CDD" id="cd19033">
    <property type="entry name" value="LGIC_ECD_nAChR_proto-like"/>
    <property type="match status" value="1"/>
</dbReference>
<evidence type="ECO:0000256" key="14">
    <source>
        <dbReference type="ARBA" id="ARBA00034099"/>
    </source>
</evidence>
<dbReference type="FunFam" id="2.70.170.10:FF:000016">
    <property type="entry name" value="Nicotinic acetylcholine receptor subunit"/>
    <property type="match status" value="1"/>
</dbReference>
<feature type="transmembrane region" description="Helical" evidence="15">
    <location>
        <begin position="769"/>
        <end position="790"/>
    </location>
</feature>
<dbReference type="SUPFAM" id="SSF63712">
    <property type="entry name" value="Nicotinic receptor ligand binding domain-like"/>
    <property type="match status" value="1"/>
</dbReference>
<dbReference type="InterPro" id="IPR036734">
    <property type="entry name" value="Neur_chan_lig-bd_sf"/>
</dbReference>
<dbReference type="CDD" id="cd19051">
    <property type="entry name" value="LGIC_TM_cation"/>
    <property type="match status" value="1"/>
</dbReference>
<evidence type="ECO:0000256" key="1">
    <source>
        <dbReference type="ARBA" id="ARBA00009237"/>
    </source>
</evidence>
<keyword evidence="6" id="KW-0770">Synapse</keyword>
<feature type="domain" description="Neurotransmitter-gated ion-channel ligand-binding" evidence="16">
    <location>
        <begin position="91"/>
        <end position="310"/>
    </location>
</feature>
<evidence type="ECO:0000256" key="6">
    <source>
        <dbReference type="ARBA" id="ARBA00023018"/>
    </source>
</evidence>
<gene>
    <name evidence="18" type="ORF">EWB00_006495</name>
</gene>
<reference evidence="18 19" key="1">
    <citation type="submission" date="2019-03" db="EMBL/GenBank/DDBJ databases">
        <title>An improved genome assembly of the fluke Schistosoma japonicum.</title>
        <authorList>
            <person name="Hu W."/>
            <person name="Luo F."/>
            <person name="Yin M."/>
            <person name="Mo X."/>
            <person name="Sun C."/>
            <person name="Wu Q."/>
            <person name="Zhu B."/>
            <person name="Xiang M."/>
            <person name="Wang J."/>
            <person name="Wang Y."/>
            <person name="Zhang T."/>
            <person name="Xu B."/>
            <person name="Zheng H."/>
            <person name="Feng Z."/>
        </authorList>
    </citation>
    <scope>NUCLEOTIDE SEQUENCE [LARGE SCALE GENOMIC DNA]</scope>
    <source>
        <strain evidence="18">HuSjv2</strain>
        <tissue evidence="18">Worms</tissue>
    </source>
</reference>
<evidence type="ECO:0000256" key="8">
    <source>
        <dbReference type="ARBA" id="ARBA00023136"/>
    </source>
</evidence>
<feature type="signal peptide" evidence="15">
    <location>
        <begin position="1"/>
        <end position="20"/>
    </location>
</feature>
<evidence type="ECO:0000256" key="3">
    <source>
        <dbReference type="ARBA" id="ARBA00022475"/>
    </source>
</evidence>
<evidence type="ECO:0000256" key="12">
    <source>
        <dbReference type="ARBA" id="ARBA00023286"/>
    </source>
</evidence>
<comment type="similarity">
    <text evidence="1">Belongs to the ligand-gated ion channel (TC 1.A.9) family. Acetylcholine receptor (TC 1.A.9.1) subfamily.</text>
</comment>
<dbReference type="InterPro" id="IPR038050">
    <property type="entry name" value="Neuro_actylchol_rec"/>
</dbReference>
<keyword evidence="10 18" id="KW-0675">Receptor</keyword>